<protein>
    <submittedName>
        <fullName evidence="6">Secreted lipase</fullName>
    </submittedName>
</protein>
<dbReference type="InterPro" id="IPR050654">
    <property type="entry name" value="AChE-related_enzymes"/>
</dbReference>
<dbReference type="EMBL" id="CP138581">
    <property type="protein sequence ID" value="WPG98872.1"/>
    <property type="molecule type" value="Genomic_DNA"/>
</dbReference>
<dbReference type="Proteomes" id="UP001303373">
    <property type="component" value="Chromosome 2"/>
</dbReference>
<evidence type="ECO:0000256" key="1">
    <source>
        <dbReference type="ARBA" id="ARBA00005964"/>
    </source>
</evidence>
<feature type="signal peptide" evidence="4">
    <location>
        <begin position="1"/>
        <end position="17"/>
    </location>
</feature>
<dbReference type="SUPFAM" id="SSF53474">
    <property type="entry name" value="alpha/beta-Hydrolases"/>
    <property type="match status" value="1"/>
</dbReference>
<dbReference type="Gene3D" id="3.40.50.1820">
    <property type="entry name" value="alpha/beta hydrolase"/>
    <property type="match status" value="1"/>
</dbReference>
<accession>A0AAQ3RA91</accession>
<evidence type="ECO:0000313" key="7">
    <source>
        <dbReference type="Proteomes" id="UP001303373"/>
    </source>
</evidence>
<dbReference type="PANTHER" id="PTHR43918:SF4">
    <property type="entry name" value="CARBOXYLIC ESTER HYDROLASE"/>
    <property type="match status" value="1"/>
</dbReference>
<sequence>MLLSPLLSILGLPSGNQSPPSSRPAVTIPNGTVIGSTFGNVDSFLGIPYAQPPVGDLRLRRPLPLQNRFGTLHATTVPRSCPQFVTAVNTSSFGQQVSDAIGATKFFADVGNQGEDCLTLNIQRPSAGKILPSQKLPVLFWIYGGGFEFGSTSMYDASSIIQRSIDLDQPIIYVSINYRVNAFGFLPGADLASEGATNLGLRDQRLAMQWVAENIEAWGGDPDKVTIWGESAGSMSVFDHLIINGGDHTYKGRPLFRAAIMDSGSLVGTHNVSSPPAQHIYDTVLSNAGCSGPTSEARLACLRTKDYPTLLNAARSVPALISPKSLALSYPPRQDLWDDFYAIDPDVALNEGRFANVPVIMGNQEDEGTVFALPLTQLRTNDDMISFFSSFFPAIPSSKLEPSADITALLATYPDQPLLGQPDGSPFRTGGLNNVYPQFKRAAALVGDVMLTLSRRYVLERLCSTDGHINTAASETSHTIVSGSSIVHDQTKNLPAISPAHKLRLNPPPHTSNNSSLGERNLNKNLRSPSGSTESNTHIPTVSPLDQVPPTCWSYLSTYKHGKPILGTFHATDLPVAYGQNTDLLIPQCAVQTYYIAFVNDLDPNGRSVDEELHAVGGDVGAASEDVSPTLGSSLGLRPSSGKPVTGGGGGGLNGVLDPNKKPLPVWPPYAISAPQLANFEATQVSFMNDDFRAGSYAVYERAVARFRL</sequence>
<dbReference type="Pfam" id="PF00135">
    <property type="entry name" value="COesterase"/>
    <property type="match status" value="1"/>
</dbReference>
<dbReference type="InterPro" id="IPR002018">
    <property type="entry name" value="CarbesteraseB"/>
</dbReference>
<evidence type="ECO:0000256" key="4">
    <source>
        <dbReference type="SAM" id="SignalP"/>
    </source>
</evidence>
<keyword evidence="2" id="KW-0378">Hydrolase</keyword>
<gene>
    <name evidence="6" type="ORF">R9X50_00167100</name>
</gene>
<dbReference type="InterPro" id="IPR029058">
    <property type="entry name" value="AB_hydrolase_fold"/>
</dbReference>
<organism evidence="6 7">
    <name type="scientific">Acrodontium crateriforme</name>
    <dbReference type="NCBI Taxonomy" id="150365"/>
    <lineage>
        <taxon>Eukaryota</taxon>
        <taxon>Fungi</taxon>
        <taxon>Dikarya</taxon>
        <taxon>Ascomycota</taxon>
        <taxon>Pezizomycotina</taxon>
        <taxon>Dothideomycetes</taxon>
        <taxon>Dothideomycetidae</taxon>
        <taxon>Mycosphaerellales</taxon>
        <taxon>Teratosphaeriaceae</taxon>
        <taxon>Acrodontium</taxon>
    </lineage>
</organism>
<dbReference type="GO" id="GO:0052689">
    <property type="term" value="F:carboxylic ester hydrolase activity"/>
    <property type="evidence" value="ECO:0007669"/>
    <property type="project" value="TreeGrafter"/>
</dbReference>
<feature type="region of interest" description="Disordered" evidence="3">
    <location>
        <begin position="499"/>
        <end position="543"/>
    </location>
</feature>
<proteinExistence type="inferred from homology"/>
<dbReference type="PANTHER" id="PTHR43918">
    <property type="entry name" value="ACETYLCHOLINESTERASE"/>
    <property type="match status" value="1"/>
</dbReference>
<comment type="similarity">
    <text evidence="1">Belongs to the type-B carboxylesterase/lipase family.</text>
</comment>
<evidence type="ECO:0000256" key="3">
    <source>
        <dbReference type="SAM" id="MobiDB-lite"/>
    </source>
</evidence>
<reference evidence="6 7" key="1">
    <citation type="submission" date="2023-11" db="EMBL/GenBank/DDBJ databases">
        <title>An acidophilic fungus is an integral part of prey digestion in a carnivorous sundew plant.</title>
        <authorList>
            <person name="Tsai I.J."/>
        </authorList>
    </citation>
    <scope>NUCLEOTIDE SEQUENCE [LARGE SCALE GENOMIC DNA]</scope>
    <source>
        <strain evidence="6">169a</strain>
    </source>
</reference>
<keyword evidence="7" id="KW-1185">Reference proteome</keyword>
<keyword evidence="4" id="KW-0732">Signal</keyword>
<evidence type="ECO:0000313" key="6">
    <source>
        <dbReference type="EMBL" id="WPG98872.1"/>
    </source>
</evidence>
<feature type="compositionally biased region" description="Gly residues" evidence="3">
    <location>
        <begin position="645"/>
        <end position="654"/>
    </location>
</feature>
<feature type="chain" id="PRO_5042813585" evidence="4">
    <location>
        <begin position="18"/>
        <end position="709"/>
    </location>
</feature>
<name>A0AAQ3RA91_9PEZI</name>
<feature type="domain" description="Carboxylesterase type B" evidence="5">
    <location>
        <begin position="23"/>
        <end position="374"/>
    </location>
</feature>
<feature type="region of interest" description="Disordered" evidence="3">
    <location>
        <begin position="632"/>
        <end position="654"/>
    </location>
</feature>
<feature type="compositionally biased region" description="Polar residues" evidence="3">
    <location>
        <begin position="511"/>
        <end position="540"/>
    </location>
</feature>
<evidence type="ECO:0000256" key="2">
    <source>
        <dbReference type="ARBA" id="ARBA00022801"/>
    </source>
</evidence>
<evidence type="ECO:0000259" key="5">
    <source>
        <dbReference type="Pfam" id="PF00135"/>
    </source>
</evidence>
<dbReference type="AlphaFoldDB" id="A0AAQ3RA91"/>
<feature type="compositionally biased region" description="Low complexity" evidence="3">
    <location>
        <begin position="632"/>
        <end position="644"/>
    </location>
</feature>